<dbReference type="OrthoDB" id="66144at2759"/>
<gene>
    <name evidence="4" type="ORF">PPROV_000142300</name>
</gene>
<keyword evidence="2" id="KW-0472">Membrane</keyword>
<comment type="caution">
    <text evidence="4">The sequence shown here is derived from an EMBL/GenBank/DDBJ whole genome shotgun (WGS) entry which is preliminary data.</text>
</comment>
<dbReference type="AlphaFoldDB" id="A0A830HC54"/>
<dbReference type="InterPro" id="IPR010251">
    <property type="entry name" value="Mg_prot_MeTrfase"/>
</dbReference>
<keyword evidence="2" id="KW-1133">Transmembrane helix</keyword>
<feature type="compositionally biased region" description="Polar residues" evidence="1">
    <location>
        <begin position="1"/>
        <end position="11"/>
    </location>
</feature>
<feature type="domain" description="Magnesium-protoporphyrin IX methyltransferase C-terminal" evidence="3">
    <location>
        <begin position="234"/>
        <end position="330"/>
    </location>
</feature>
<dbReference type="InterPro" id="IPR010940">
    <property type="entry name" value="Mg_prot_MeTrfase_C"/>
</dbReference>
<protein>
    <recommendedName>
        <fullName evidence="3">Magnesium-protoporphyrin IX methyltransferase C-terminal domain-containing protein</fullName>
    </recommendedName>
</protein>
<dbReference type="EMBL" id="BNJQ01000003">
    <property type="protein sequence ID" value="GHP02667.1"/>
    <property type="molecule type" value="Genomic_DNA"/>
</dbReference>
<dbReference type="Proteomes" id="UP000660262">
    <property type="component" value="Unassembled WGS sequence"/>
</dbReference>
<dbReference type="Pfam" id="PF07109">
    <property type="entry name" value="Mg-por_mtran_C"/>
    <property type="match status" value="1"/>
</dbReference>
<dbReference type="SUPFAM" id="SSF53335">
    <property type="entry name" value="S-adenosyl-L-methionine-dependent methyltransferases"/>
    <property type="match status" value="1"/>
</dbReference>
<accession>A0A830HC54</accession>
<dbReference type="CDD" id="cd02440">
    <property type="entry name" value="AdoMet_MTases"/>
    <property type="match status" value="1"/>
</dbReference>
<keyword evidence="5" id="KW-1185">Reference proteome</keyword>
<evidence type="ECO:0000256" key="2">
    <source>
        <dbReference type="SAM" id="Phobius"/>
    </source>
</evidence>
<dbReference type="NCBIfam" id="TIGR02021">
    <property type="entry name" value="BchM-ChlM"/>
    <property type="match status" value="1"/>
</dbReference>
<feature type="transmembrane region" description="Helical" evidence="2">
    <location>
        <begin position="74"/>
        <end position="93"/>
    </location>
</feature>
<dbReference type="PROSITE" id="PS51556">
    <property type="entry name" value="SAM_MT_MG_PIX"/>
    <property type="match status" value="1"/>
</dbReference>
<dbReference type="InterPro" id="IPR029063">
    <property type="entry name" value="SAM-dependent_MTases_sf"/>
</dbReference>
<dbReference type="GO" id="GO:0015995">
    <property type="term" value="P:chlorophyll biosynthetic process"/>
    <property type="evidence" value="ECO:0007669"/>
    <property type="project" value="InterPro"/>
</dbReference>
<evidence type="ECO:0000259" key="3">
    <source>
        <dbReference type="Pfam" id="PF07109"/>
    </source>
</evidence>
<evidence type="ECO:0000313" key="4">
    <source>
        <dbReference type="EMBL" id="GHP02667.1"/>
    </source>
</evidence>
<sequence length="331" mass="34758">MLTSKSATNTHKLNRAHARRCVATAGASQKRTAKAHAVASAQAAAASVASTLAASLAVAGPALAADGDAGSAVGSVVGVLALAAGAGVFFSAADPEKRREEMTAAAGGDEMASVKTYFETEGASRWKKIYGDDEEEVNKVQLDIRMGHAQTVDKIVNWLDSDGLDGRTVADCGCGTGLLSIPLSLKGANVSASDISGPLVEEARSRASAAGAKSATFEVSDLESVDGKFNTVTCVDVMIHYPQNKVDAMIEHLASMSEEKLIVSFAPNTPYYSVLKRIGELAPGPSKATRAYLHKEEDVRAALKRAGFRVTRDEMTATNFYFSRLLEAERA</sequence>
<name>A0A830HC54_9CHLO</name>
<feature type="region of interest" description="Disordered" evidence="1">
    <location>
        <begin position="1"/>
        <end position="20"/>
    </location>
</feature>
<evidence type="ECO:0000256" key="1">
    <source>
        <dbReference type="SAM" id="MobiDB-lite"/>
    </source>
</evidence>
<reference evidence="4" key="1">
    <citation type="submission" date="2020-10" db="EMBL/GenBank/DDBJ databases">
        <title>Unveiling of a novel bifunctional photoreceptor, Dualchrome1, isolated from a cosmopolitan green alga.</title>
        <authorList>
            <person name="Suzuki S."/>
            <person name="Kawachi M."/>
        </authorList>
    </citation>
    <scope>NUCLEOTIDE SEQUENCE</scope>
    <source>
        <strain evidence="4">NIES 2893</strain>
    </source>
</reference>
<organism evidence="4 5">
    <name type="scientific">Pycnococcus provasolii</name>
    <dbReference type="NCBI Taxonomy" id="41880"/>
    <lineage>
        <taxon>Eukaryota</taxon>
        <taxon>Viridiplantae</taxon>
        <taxon>Chlorophyta</taxon>
        <taxon>Pseudoscourfieldiophyceae</taxon>
        <taxon>Pseudoscourfieldiales</taxon>
        <taxon>Pycnococcaceae</taxon>
        <taxon>Pycnococcus</taxon>
    </lineage>
</organism>
<proteinExistence type="predicted"/>
<dbReference type="Pfam" id="PF06325">
    <property type="entry name" value="PrmA"/>
    <property type="match status" value="1"/>
</dbReference>
<dbReference type="Gene3D" id="3.40.50.150">
    <property type="entry name" value="Vaccinia Virus protein VP39"/>
    <property type="match status" value="1"/>
</dbReference>
<dbReference type="GO" id="GO:0046406">
    <property type="term" value="F:magnesium protoporphyrin IX methyltransferase activity"/>
    <property type="evidence" value="ECO:0007669"/>
    <property type="project" value="InterPro"/>
</dbReference>
<evidence type="ECO:0000313" key="5">
    <source>
        <dbReference type="Proteomes" id="UP000660262"/>
    </source>
</evidence>
<keyword evidence="2" id="KW-0812">Transmembrane</keyword>